<reference evidence="2 3" key="1">
    <citation type="submission" date="2020-09" db="EMBL/GenBank/DDBJ databases">
        <title>Methylomonas albis sp. nov. and Methylomonas fluvii sp. nov.: Two cold-adapted methanotrophs from the River Elbe and an amended description of Methylovulum psychrotolerans strain Eb1.</title>
        <authorList>
            <person name="Bussmann I.K."/>
            <person name="Klings K.-W."/>
            <person name="Warnstedt J."/>
            <person name="Hoppert M."/>
            <person name="Saborowski A."/>
            <person name="Horn F."/>
            <person name="Liebner S."/>
        </authorList>
    </citation>
    <scope>NUCLEOTIDE SEQUENCE [LARGE SCALE GENOMIC DNA]</scope>
    <source>
        <strain evidence="2 3">EbA</strain>
    </source>
</reference>
<evidence type="ECO:0000313" key="2">
    <source>
        <dbReference type="EMBL" id="MBD9356782.1"/>
    </source>
</evidence>
<feature type="signal peptide" evidence="1">
    <location>
        <begin position="1"/>
        <end position="25"/>
    </location>
</feature>
<accession>A0ABR9D4I9</accession>
<comment type="caution">
    <text evidence="2">The sequence shown here is derived from an EMBL/GenBank/DDBJ whole genome shotgun (WGS) entry which is preliminary data.</text>
</comment>
<evidence type="ECO:0000256" key="1">
    <source>
        <dbReference type="SAM" id="SignalP"/>
    </source>
</evidence>
<keyword evidence="3" id="KW-1185">Reference proteome</keyword>
<dbReference type="RefSeq" id="WP_192375108.1">
    <property type="nucleotide sequence ID" value="NZ_CAJHIV010000001.1"/>
</dbReference>
<protein>
    <submittedName>
        <fullName evidence="2">DUF1566 domain-containing protein</fullName>
    </submittedName>
</protein>
<name>A0ABR9D4I9_9GAMM</name>
<keyword evidence="1" id="KW-0732">Signal</keyword>
<sequence length="216" mass="24136">MSIFSRAALASTLVVSIGFAGSSSAALYDRGGGLIYDDTQDITWLQDANYAKTTGLNIYGELNWYAAQNWVSNLVYHDSVRNVIYSDWRLPTAYANVDITRYSQSGSELSTLFYMLGGEAGKSIATNHNYNFDLFDNIQQVYWLGTEFTRIPGFAWYFDESVGYHELNSESYVSSAWAVRDGDVATITVPEPSIIWLFLTGFCLLAFNLAPKEGHD</sequence>
<evidence type="ECO:0000313" key="3">
    <source>
        <dbReference type="Proteomes" id="UP000652176"/>
    </source>
</evidence>
<dbReference type="Proteomes" id="UP000652176">
    <property type="component" value="Unassembled WGS sequence"/>
</dbReference>
<dbReference type="EMBL" id="JACXSS010000001">
    <property type="protein sequence ID" value="MBD9356782.1"/>
    <property type="molecule type" value="Genomic_DNA"/>
</dbReference>
<gene>
    <name evidence="2" type="ORF">IE877_12965</name>
</gene>
<organism evidence="2 3">
    <name type="scientific">Methylomonas albis</name>
    <dbReference type="NCBI Taxonomy" id="1854563"/>
    <lineage>
        <taxon>Bacteria</taxon>
        <taxon>Pseudomonadati</taxon>
        <taxon>Pseudomonadota</taxon>
        <taxon>Gammaproteobacteria</taxon>
        <taxon>Methylococcales</taxon>
        <taxon>Methylococcaceae</taxon>
        <taxon>Methylomonas</taxon>
    </lineage>
</organism>
<proteinExistence type="predicted"/>
<feature type="chain" id="PRO_5045047080" evidence="1">
    <location>
        <begin position="26"/>
        <end position="216"/>
    </location>
</feature>